<feature type="domain" description="YbgF trimerisation" evidence="4">
    <location>
        <begin position="43"/>
        <end position="99"/>
    </location>
</feature>
<dbReference type="AlphaFoldDB" id="A0A2S6HB43"/>
<keyword evidence="1" id="KW-0132">Cell division</keyword>
<dbReference type="HAMAP" id="MF_02066">
    <property type="entry name" value="CpoB"/>
    <property type="match status" value="1"/>
</dbReference>
<dbReference type="RefSeq" id="WP_104429712.1">
    <property type="nucleotide sequence ID" value="NZ_PTIZ01000008.1"/>
</dbReference>
<evidence type="ECO:0000313" key="5">
    <source>
        <dbReference type="EMBL" id="PPK74670.1"/>
    </source>
</evidence>
<reference evidence="5 6" key="1">
    <citation type="submission" date="2018-02" db="EMBL/GenBank/DDBJ databases">
        <title>Subsurface microbial communities from deep shales in Ohio and West Virginia, USA.</title>
        <authorList>
            <person name="Wrighton K."/>
        </authorList>
    </citation>
    <scope>NUCLEOTIDE SEQUENCE [LARGE SCALE GENOMIC DNA]</scope>
    <source>
        <strain evidence="5 6">OWC-DMM</strain>
    </source>
</reference>
<feature type="region of interest" description="Disordered" evidence="3">
    <location>
        <begin position="94"/>
        <end position="120"/>
    </location>
</feature>
<dbReference type="SUPFAM" id="SSF48452">
    <property type="entry name" value="TPR-like"/>
    <property type="match status" value="1"/>
</dbReference>
<organism evidence="5 6">
    <name type="scientific">Methylobacter tundripaludum</name>
    <dbReference type="NCBI Taxonomy" id="173365"/>
    <lineage>
        <taxon>Bacteria</taxon>
        <taxon>Pseudomonadati</taxon>
        <taxon>Pseudomonadota</taxon>
        <taxon>Gammaproteobacteria</taxon>
        <taxon>Methylococcales</taxon>
        <taxon>Methylococcaceae</taxon>
        <taxon>Methylobacter</taxon>
    </lineage>
</organism>
<dbReference type="GO" id="GO:0070206">
    <property type="term" value="P:protein trimerization"/>
    <property type="evidence" value="ECO:0007669"/>
    <property type="project" value="InterPro"/>
</dbReference>
<dbReference type="GO" id="GO:0030288">
    <property type="term" value="C:outer membrane-bounded periplasmic space"/>
    <property type="evidence" value="ECO:0007669"/>
    <property type="project" value="UniProtKB-UniRule"/>
</dbReference>
<proteinExistence type="inferred from homology"/>
<dbReference type="InterPro" id="IPR014162">
    <property type="entry name" value="CpoB_C"/>
</dbReference>
<dbReference type="Proteomes" id="UP000240010">
    <property type="component" value="Unassembled WGS sequence"/>
</dbReference>
<name>A0A2S6HB43_9GAMM</name>
<keyword evidence="1" id="KW-0175">Coiled coil</keyword>
<dbReference type="GO" id="GO:0043093">
    <property type="term" value="P:FtsZ-dependent cytokinesis"/>
    <property type="evidence" value="ECO:0007669"/>
    <property type="project" value="UniProtKB-UniRule"/>
</dbReference>
<dbReference type="Pfam" id="PF13432">
    <property type="entry name" value="TPR_16"/>
    <property type="match status" value="1"/>
</dbReference>
<dbReference type="NCBIfam" id="TIGR02795">
    <property type="entry name" value="tol_pal_ybgF"/>
    <property type="match status" value="1"/>
</dbReference>
<accession>A0A2S6HB43</accession>
<keyword evidence="1" id="KW-0574">Periplasm</keyword>
<dbReference type="Gene3D" id="1.20.5.110">
    <property type="match status" value="1"/>
</dbReference>
<evidence type="ECO:0000256" key="2">
    <source>
        <dbReference type="PROSITE-ProRule" id="PRU00339"/>
    </source>
</evidence>
<dbReference type="Pfam" id="PF16331">
    <property type="entry name" value="TolA_bind_tri"/>
    <property type="match status" value="1"/>
</dbReference>
<dbReference type="InterPro" id="IPR011990">
    <property type="entry name" value="TPR-like_helical_dom_sf"/>
</dbReference>
<sequence length="285" mass="30852" precursor="true">MKARLITLLCACSAVHAESLPPVIDNSMYPAGEVSAAKPSPTNALYEMMGRLEQLQGEVQQLTGRLEEQANLIAEMKKSQSTMYSDFDERMQRLEKKTEGVKPSAAETPPTQDGSVGSEAKVGEPTVAASVAAPEVKQPPVQKQAAVQASGEASAPVGDEKQQYQQAYEALRNGHNAQAIAEFNALLGKNPKGEYANNAQYWLGEAYRVNQDIDSARKAFSSVIENYPGSSKVPDALLKLGTIEVEQKNPVKAREYLTRVTVDFPSSTAARLAAKKLLLLDDVKQ</sequence>
<feature type="signal peptide" evidence="1">
    <location>
        <begin position="1"/>
        <end position="17"/>
    </location>
</feature>
<feature type="repeat" description="TPR" evidence="2">
    <location>
        <begin position="197"/>
        <end position="230"/>
    </location>
</feature>
<dbReference type="InterPro" id="IPR019734">
    <property type="entry name" value="TPR_rpt"/>
</dbReference>
<evidence type="ECO:0000256" key="3">
    <source>
        <dbReference type="SAM" id="MobiDB-lite"/>
    </source>
</evidence>
<evidence type="ECO:0000256" key="1">
    <source>
        <dbReference type="HAMAP-Rule" id="MF_02066"/>
    </source>
</evidence>
<comment type="function">
    <text evidence="1">Mediates coordination of peptidoglycan synthesis and outer membrane constriction during cell division.</text>
</comment>
<dbReference type="EMBL" id="PTIZ01000008">
    <property type="protein sequence ID" value="PPK74670.1"/>
    <property type="molecule type" value="Genomic_DNA"/>
</dbReference>
<dbReference type="PROSITE" id="PS50005">
    <property type="entry name" value="TPR"/>
    <property type="match status" value="1"/>
</dbReference>
<dbReference type="InterPro" id="IPR034706">
    <property type="entry name" value="CpoB"/>
</dbReference>
<dbReference type="Gene3D" id="1.25.40.10">
    <property type="entry name" value="Tetratricopeptide repeat domain"/>
    <property type="match status" value="1"/>
</dbReference>
<dbReference type="Pfam" id="PF13174">
    <property type="entry name" value="TPR_6"/>
    <property type="match status" value="1"/>
</dbReference>
<comment type="similarity">
    <text evidence="1">Belongs to the CpoB family.</text>
</comment>
<evidence type="ECO:0000259" key="4">
    <source>
        <dbReference type="Pfam" id="PF16331"/>
    </source>
</evidence>
<evidence type="ECO:0000313" key="6">
    <source>
        <dbReference type="Proteomes" id="UP000240010"/>
    </source>
</evidence>
<keyword evidence="1" id="KW-0732">Signal</keyword>
<feature type="chain" id="PRO_5015792816" description="Cell division coordinator CpoB" evidence="1">
    <location>
        <begin position="18"/>
        <end position="285"/>
    </location>
</feature>
<comment type="subcellular location">
    <subcellularLocation>
        <location evidence="1">Periplasm</location>
    </subcellularLocation>
</comment>
<protein>
    <recommendedName>
        <fullName evidence="1">Cell division coordinator CpoB</fullName>
    </recommendedName>
</protein>
<gene>
    <name evidence="1" type="primary">cpoB</name>
    <name evidence="5" type="ORF">B0F87_108145</name>
</gene>
<dbReference type="InterPro" id="IPR032519">
    <property type="entry name" value="YbgF_tri"/>
</dbReference>
<comment type="caution">
    <text evidence="5">The sequence shown here is derived from an EMBL/GenBank/DDBJ whole genome shotgun (WGS) entry which is preliminary data.</text>
</comment>
<feature type="coiled-coil region" evidence="1">
    <location>
        <begin position="52"/>
        <end position="79"/>
    </location>
</feature>
<keyword evidence="1" id="KW-0131">Cell cycle</keyword>
<keyword evidence="2" id="KW-0802">TPR repeat</keyword>